<dbReference type="InterPro" id="IPR050738">
    <property type="entry name" value="Sulfatase"/>
</dbReference>
<evidence type="ECO:0000313" key="5">
    <source>
        <dbReference type="Proteomes" id="UP000283805"/>
    </source>
</evidence>
<gene>
    <name evidence="4" type="ORF">ATJ93_4589</name>
</gene>
<name>A0A3R7D6W4_9EURY</name>
<dbReference type="InterPro" id="IPR000917">
    <property type="entry name" value="Sulfatase_N"/>
</dbReference>
<dbReference type="EMBL" id="RAPO01000009">
    <property type="protein sequence ID" value="RKD86263.1"/>
    <property type="molecule type" value="Genomic_DNA"/>
</dbReference>
<evidence type="ECO:0000259" key="3">
    <source>
        <dbReference type="Pfam" id="PF00884"/>
    </source>
</evidence>
<keyword evidence="2" id="KW-0378">Hydrolase</keyword>
<dbReference type="CDD" id="cd16152">
    <property type="entry name" value="sulfatase_like"/>
    <property type="match status" value="1"/>
</dbReference>
<dbReference type="PANTHER" id="PTHR42693">
    <property type="entry name" value="ARYLSULFATASE FAMILY MEMBER"/>
    <property type="match status" value="1"/>
</dbReference>
<accession>A0A3R7D6W4</accession>
<dbReference type="PANTHER" id="PTHR42693:SF53">
    <property type="entry name" value="ENDO-4-O-SULFATASE"/>
    <property type="match status" value="1"/>
</dbReference>
<evidence type="ECO:0000256" key="2">
    <source>
        <dbReference type="ARBA" id="ARBA00022801"/>
    </source>
</evidence>
<feature type="domain" description="Sulfatase N-terminal" evidence="3">
    <location>
        <begin position="24"/>
        <end position="335"/>
    </location>
</feature>
<comment type="similarity">
    <text evidence="1">Belongs to the sulfatase family.</text>
</comment>
<dbReference type="AlphaFoldDB" id="A0A3R7D6W4"/>
<evidence type="ECO:0000256" key="1">
    <source>
        <dbReference type="ARBA" id="ARBA00008779"/>
    </source>
</evidence>
<organism evidence="4 5">
    <name type="scientific">Halopiger aswanensis</name>
    <dbReference type="NCBI Taxonomy" id="148449"/>
    <lineage>
        <taxon>Archaea</taxon>
        <taxon>Methanobacteriati</taxon>
        <taxon>Methanobacteriota</taxon>
        <taxon>Stenosarchaea group</taxon>
        <taxon>Halobacteria</taxon>
        <taxon>Halobacteriales</taxon>
        <taxon>Natrialbaceae</taxon>
        <taxon>Halopiger</taxon>
    </lineage>
</organism>
<dbReference type="InterPro" id="IPR017850">
    <property type="entry name" value="Alkaline_phosphatase_core_sf"/>
</dbReference>
<sequence>MALDRTDESICTGGCCLMSRSNRPNVLVVLTDQQRWDTLGVYDSPMDLTPTLDRLGAEGTVVEQAITPQPTCVPFRAAFQTGRFATETGVWREGLELDDDVRTLGHRFADAGYDVGFVGGWYLSGAFEEPVSEGSRGGYTDFWRAADVPEFTSHPEEGYLYDEAGDRVTFDAYRTDAFTEFGIKGLDALSEPFFLVVSYLEPHHQNDMWSFVAPEDYAERYGTDPWIPGDLKSSPGDWYGELPDYYGMVKRLDEAVDDLLSALEERGIRDDTVVAYTSDHGCHFRTRPGEYKRTPHESAVRVPAILAGPGFDEAHNVERVTSLLDLPPTLLEAAGLTPPDEMHGDSLLPVIRGDESDEDGLAFVQISESQIGRAIRTDRWKYAVAAPKLNGWRGGNGDPASDTYVERYLYDLYEDPFEQVNLAGRPNYRDTADRLSRKLQECLTDIEGETPTIRQLDRGFSEY</sequence>
<proteinExistence type="inferred from homology"/>
<dbReference type="Gene3D" id="3.40.720.10">
    <property type="entry name" value="Alkaline Phosphatase, subunit A"/>
    <property type="match status" value="1"/>
</dbReference>
<evidence type="ECO:0000313" key="4">
    <source>
        <dbReference type="EMBL" id="RKD86263.1"/>
    </source>
</evidence>
<dbReference type="Proteomes" id="UP000283805">
    <property type="component" value="Unassembled WGS sequence"/>
</dbReference>
<dbReference type="Pfam" id="PF00884">
    <property type="entry name" value="Sulfatase"/>
    <property type="match status" value="1"/>
</dbReference>
<keyword evidence="5" id="KW-1185">Reference proteome</keyword>
<dbReference type="GO" id="GO:0004065">
    <property type="term" value="F:arylsulfatase activity"/>
    <property type="evidence" value="ECO:0007669"/>
    <property type="project" value="TreeGrafter"/>
</dbReference>
<comment type="caution">
    <text evidence="4">The sequence shown here is derived from an EMBL/GenBank/DDBJ whole genome shotgun (WGS) entry which is preliminary data.</text>
</comment>
<reference evidence="4 5" key="1">
    <citation type="submission" date="2018-09" db="EMBL/GenBank/DDBJ databases">
        <title>Genomic Encyclopedia of Archaeal and Bacterial Type Strains, Phase II (KMG-II): from individual species to whole genera.</title>
        <authorList>
            <person name="Goeker M."/>
        </authorList>
    </citation>
    <scope>NUCLEOTIDE SEQUENCE [LARGE SCALE GENOMIC DNA]</scope>
    <source>
        <strain evidence="4 5">DSM 13151</strain>
    </source>
</reference>
<protein>
    <submittedName>
        <fullName evidence="4">Arylsulfatase A-like enzyme</fullName>
    </submittedName>
</protein>
<dbReference type="SUPFAM" id="SSF53649">
    <property type="entry name" value="Alkaline phosphatase-like"/>
    <property type="match status" value="1"/>
</dbReference>